<organism evidence="3 4">
    <name type="scientific">Haematococcus lacustris</name>
    <name type="common">Green alga</name>
    <name type="synonym">Haematococcus pluvialis</name>
    <dbReference type="NCBI Taxonomy" id="44745"/>
    <lineage>
        <taxon>Eukaryota</taxon>
        <taxon>Viridiplantae</taxon>
        <taxon>Chlorophyta</taxon>
        <taxon>core chlorophytes</taxon>
        <taxon>Chlorophyceae</taxon>
        <taxon>CS clade</taxon>
        <taxon>Chlamydomonadales</taxon>
        <taxon>Haematococcaceae</taxon>
        <taxon>Haematococcus</taxon>
    </lineage>
</organism>
<dbReference type="EMBL" id="BLLF01003155">
    <property type="protein sequence ID" value="GFH26529.1"/>
    <property type="molecule type" value="Genomic_DNA"/>
</dbReference>
<keyword evidence="4" id="KW-1185">Reference proteome</keyword>
<keyword evidence="1" id="KW-0732">Signal</keyword>
<proteinExistence type="predicted"/>
<feature type="domain" description="Peptidase M11 gametolysin" evidence="2">
    <location>
        <begin position="167"/>
        <end position="243"/>
    </location>
</feature>
<evidence type="ECO:0000313" key="3">
    <source>
        <dbReference type="EMBL" id="GFH26529.1"/>
    </source>
</evidence>
<accession>A0A6A0A1Q0</accession>
<evidence type="ECO:0000256" key="1">
    <source>
        <dbReference type="SAM" id="SignalP"/>
    </source>
</evidence>
<gene>
    <name evidence="3" type="ORF">HaLaN_24694</name>
</gene>
<comment type="caution">
    <text evidence="3">The sequence shown here is derived from an EMBL/GenBank/DDBJ whole genome shotgun (WGS) entry which is preliminary data.</text>
</comment>
<dbReference type="AlphaFoldDB" id="A0A6A0A1Q0"/>
<evidence type="ECO:0000313" key="4">
    <source>
        <dbReference type="Proteomes" id="UP000485058"/>
    </source>
</evidence>
<name>A0A6A0A1Q0_HAELA</name>
<dbReference type="InterPro" id="IPR008752">
    <property type="entry name" value="Peptidase_M11"/>
</dbReference>
<dbReference type="Pfam" id="PF05548">
    <property type="entry name" value="Peptidase_M11"/>
    <property type="match status" value="1"/>
</dbReference>
<protein>
    <submittedName>
        <fullName evidence="3">Gametolysin peptidase M11</fullName>
    </submittedName>
</protein>
<reference evidence="3 4" key="1">
    <citation type="submission" date="2020-02" db="EMBL/GenBank/DDBJ databases">
        <title>Draft genome sequence of Haematococcus lacustris strain NIES-144.</title>
        <authorList>
            <person name="Morimoto D."/>
            <person name="Nakagawa S."/>
            <person name="Yoshida T."/>
            <person name="Sawayama S."/>
        </authorList>
    </citation>
    <scope>NUCLEOTIDE SEQUENCE [LARGE SCALE GENOMIC DNA]</scope>
    <source>
        <strain evidence="3 4">NIES-144</strain>
    </source>
</reference>
<feature type="signal peptide" evidence="1">
    <location>
        <begin position="1"/>
        <end position="25"/>
    </location>
</feature>
<sequence length="336" mass="35799">MCPQSGMRWTLVLVTAVLTHSFATAMTERPGTLIGTLLSLEVHGGQPSFYLRSDNYTIFHLVMAQGVSSLPDGYELRGPSPRASVSYYAVEGRRLFLNAPITLLPQPSAPLQETLTLPRAMLRQSQAPPASQAAALAAGPATGTEDVRRQLQTVLPRPNTFLGALPVIVYLASMCTPRGVQPAAASVQDVRSMLFGPGGLNDLYGQCSGQQANLDPINTVVMQVNIPCSGTKLDGSGPWDTTTCGCAAPASHTMPSVRAPLRLRLPEGTAEGGSEVHGIYVATEQPRANHELCWKHTTAGKPPYYRAHCVHLIVLQSIFQTSPVQAHGQVELGADG</sequence>
<dbReference type="Proteomes" id="UP000485058">
    <property type="component" value="Unassembled WGS sequence"/>
</dbReference>
<feature type="chain" id="PRO_5025415073" evidence="1">
    <location>
        <begin position="26"/>
        <end position="336"/>
    </location>
</feature>
<evidence type="ECO:0000259" key="2">
    <source>
        <dbReference type="Pfam" id="PF05548"/>
    </source>
</evidence>